<dbReference type="InterPro" id="IPR034746">
    <property type="entry name" value="POTRA"/>
</dbReference>
<dbReference type="PANTHER" id="PTHR12815:SF47">
    <property type="entry name" value="TRANSLOCATION AND ASSEMBLY MODULE SUBUNIT TAMA"/>
    <property type="match status" value="1"/>
</dbReference>
<comment type="subcellular location">
    <subcellularLocation>
        <location evidence="1">Membrane</location>
    </subcellularLocation>
</comment>
<dbReference type="EMBL" id="JAEMEF010000014">
    <property type="protein sequence ID" value="MBL7560867.1"/>
    <property type="molecule type" value="Genomic_DNA"/>
</dbReference>
<keyword evidence="10" id="KW-1185">Reference proteome</keyword>
<evidence type="ECO:0000256" key="4">
    <source>
        <dbReference type="ARBA" id="ARBA00022729"/>
    </source>
</evidence>
<feature type="domain" description="POTRA" evidence="8">
    <location>
        <begin position="309"/>
        <end position="394"/>
    </location>
</feature>
<evidence type="ECO:0000313" key="9">
    <source>
        <dbReference type="EMBL" id="MBL7560867.1"/>
    </source>
</evidence>
<dbReference type="Gene3D" id="3.10.20.310">
    <property type="entry name" value="membrane protein fhac"/>
    <property type="match status" value="5"/>
</dbReference>
<keyword evidence="7" id="KW-0998">Cell outer membrane</keyword>
<reference evidence="9 10" key="1">
    <citation type="submission" date="2020-12" db="EMBL/GenBank/DDBJ databases">
        <title>Olleya sediminilitoris sp. nov., isolated from a tidal flat.</title>
        <authorList>
            <person name="Park S."/>
            <person name="Yoon J.-H."/>
        </authorList>
    </citation>
    <scope>NUCLEOTIDE SEQUENCE [LARGE SCALE GENOMIC DNA]</scope>
    <source>
        <strain evidence="9 10">YSTF-M6</strain>
    </source>
</reference>
<name>A0ABS1WP31_9FLAO</name>
<dbReference type="Gene3D" id="2.40.160.50">
    <property type="entry name" value="membrane protein fhac: a member of the omp85/tpsb transporter family"/>
    <property type="match status" value="1"/>
</dbReference>
<evidence type="ECO:0000259" key="8">
    <source>
        <dbReference type="PROSITE" id="PS51779"/>
    </source>
</evidence>
<feature type="domain" description="POTRA" evidence="8">
    <location>
        <begin position="219"/>
        <end position="306"/>
    </location>
</feature>
<keyword evidence="3" id="KW-0812">Transmembrane</keyword>
<dbReference type="PROSITE" id="PS51779">
    <property type="entry name" value="POTRA"/>
    <property type="match status" value="2"/>
</dbReference>
<dbReference type="InterPro" id="IPR000184">
    <property type="entry name" value="Bac_surfAg_D15"/>
</dbReference>
<keyword evidence="6" id="KW-0472">Membrane</keyword>
<dbReference type="Pfam" id="PF01103">
    <property type="entry name" value="Omp85"/>
    <property type="match status" value="1"/>
</dbReference>
<gene>
    <name evidence="9" type="ORF">JAO71_13755</name>
</gene>
<organism evidence="9 10">
    <name type="scientific">Olleya sediminilitoris</name>
    <dbReference type="NCBI Taxonomy" id="2795739"/>
    <lineage>
        <taxon>Bacteria</taxon>
        <taxon>Pseudomonadati</taxon>
        <taxon>Bacteroidota</taxon>
        <taxon>Flavobacteriia</taxon>
        <taxon>Flavobacteriales</taxon>
        <taxon>Flavobacteriaceae</taxon>
    </lineage>
</organism>
<evidence type="ECO:0000256" key="1">
    <source>
        <dbReference type="ARBA" id="ARBA00004370"/>
    </source>
</evidence>
<protein>
    <submittedName>
        <fullName evidence="9">BamA/TamA family outer membrane protein</fullName>
    </submittedName>
</protein>
<comment type="caution">
    <text evidence="9">The sequence shown here is derived from an EMBL/GenBank/DDBJ whole genome shotgun (WGS) entry which is preliminary data.</text>
</comment>
<dbReference type="InterPro" id="IPR039910">
    <property type="entry name" value="D15-like"/>
</dbReference>
<proteinExistence type="predicted"/>
<keyword evidence="5" id="KW-0677">Repeat</keyword>
<keyword evidence="2" id="KW-1134">Transmembrane beta strand</keyword>
<sequence>MRLLLNIKKENDDLGKPVNKLAKQLPLKTLLNYTLFVIAFLSTITISAQDLNYEDGKKYTIAEITVKGNTNFSEQTIITYSGLRKGTEIMVPGEEVSNAIKKLWKSNLFSDIEMYLLKVEGDSAFLEIRLSDLPELKEVKITGVKKGKHETILKENKLQKGAKVTENLITTTQNYLENKYKKNGFLNADVKVNTFDIANDTIDKPFVNMIVAIDKGEKVKVKNIDFEGNTVLSDKKLRKAMKNTKKINPIRILKRSKFIEADFKEDLSSVVDKYKEIGYRDARIVADTLINNNDKTVSLNIAVEEGEKYTYGDITFIGNTVYSDEVLKRLLRINKGDTYNGIELQKRIADETRPDGEDITNLYQNNGYLFSTINPVEVNADGNVIDMEIRISEGKPVYFNKVTVTGNQKTNDHVIYREIRTRPGDLYSKENVVRTIRELSQLGFFDAEQLTPNFKNPNPEEGSIDMEYALVESGSSQIELQGGYGGGGFIGTLGLSFNNFSIKDLFKKDAYTPVPMGDGQKLALRLQASRFFQTYSFSFSEPWLGGKKPVQFSTSISQTKQFLFDATTGNADKDKRFNITGITVGLAKRLSIPDDYFTLSQAVSFQHYNLKNYQTGLFTFGDGYSNNLSYTLGLSRNNTFNDPIFPMGGSSFTATAKLSLPYSLFSSTDYDALKEERDTNADIANDSDANSLLRSQAANRVSEIDQERYKWLEFYKIKFRGDWYTKLVDKLVLRPSVEFGFLGAYNQNRGVIPFERFFVGGDGLGSYSLDGREAVALRGYQNQALSSSDGGTIYNKFSLELRYPITLKQSAKIYALGFLEAGNSYDSFNEYDPFALKRSAGLGLRIFMPAFGLLGIDFGHGFDPQNGEVSKHGWETHFIIGQQF</sequence>
<dbReference type="PIRSF" id="PIRSF006076">
    <property type="entry name" value="OM_assembly_OMP85"/>
    <property type="match status" value="1"/>
</dbReference>
<dbReference type="Proteomes" id="UP000605013">
    <property type="component" value="Unassembled WGS sequence"/>
</dbReference>
<dbReference type="InterPro" id="IPR023707">
    <property type="entry name" value="OM_assembly_BamA"/>
</dbReference>
<evidence type="ECO:0000256" key="6">
    <source>
        <dbReference type="ARBA" id="ARBA00023136"/>
    </source>
</evidence>
<dbReference type="InterPro" id="IPR010827">
    <property type="entry name" value="BamA/TamA_POTRA"/>
</dbReference>
<evidence type="ECO:0000256" key="2">
    <source>
        <dbReference type="ARBA" id="ARBA00022452"/>
    </source>
</evidence>
<dbReference type="PANTHER" id="PTHR12815">
    <property type="entry name" value="SORTING AND ASSEMBLY MACHINERY SAMM50 PROTEIN FAMILY MEMBER"/>
    <property type="match status" value="1"/>
</dbReference>
<dbReference type="Pfam" id="PF07244">
    <property type="entry name" value="POTRA"/>
    <property type="match status" value="4"/>
</dbReference>
<keyword evidence="4" id="KW-0732">Signal</keyword>
<evidence type="ECO:0000256" key="5">
    <source>
        <dbReference type="ARBA" id="ARBA00022737"/>
    </source>
</evidence>
<dbReference type="RefSeq" id="WP_116823480.1">
    <property type="nucleotide sequence ID" value="NZ_JAEMEF010000014.1"/>
</dbReference>
<evidence type="ECO:0000256" key="7">
    <source>
        <dbReference type="ARBA" id="ARBA00023237"/>
    </source>
</evidence>
<accession>A0ABS1WP31</accession>
<evidence type="ECO:0000256" key="3">
    <source>
        <dbReference type="ARBA" id="ARBA00022692"/>
    </source>
</evidence>
<evidence type="ECO:0000313" key="10">
    <source>
        <dbReference type="Proteomes" id="UP000605013"/>
    </source>
</evidence>